<evidence type="ECO:0000256" key="8">
    <source>
        <dbReference type="ARBA" id="ARBA00022679"/>
    </source>
</evidence>
<dbReference type="Gene3D" id="2.160.10.10">
    <property type="entry name" value="Hexapeptide repeat proteins"/>
    <property type="match status" value="1"/>
</dbReference>
<dbReference type="CDD" id="cd04181">
    <property type="entry name" value="NTP_transferase"/>
    <property type="match status" value="1"/>
</dbReference>
<evidence type="ECO:0000313" key="17">
    <source>
        <dbReference type="Proteomes" id="UP000013307"/>
    </source>
</evidence>
<dbReference type="InterPro" id="IPR005835">
    <property type="entry name" value="NTP_transferase_dom"/>
</dbReference>
<dbReference type="SUPFAM" id="SSF51161">
    <property type="entry name" value="Trimeric LpxA-like enzymes"/>
    <property type="match status" value="1"/>
</dbReference>
<evidence type="ECO:0000256" key="7">
    <source>
        <dbReference type="ARBA" id="ARBA00013414"/>
    </source>
</evidence>
<dbReference type="EC" id="2.3.1.157" evidence="5"/>
<dbReference type="GO" id="GO:0003977">
    <property type="term" value="F:UDP-N-acetylglucosamine diphosphorylase activity"/>
    <property type="evidence" value="ECO:0007669"/>
    <property type="project" value="UniProtKB-EC"/>
</dbReference>
<dbReference type="HOGENOM" id="CLU_029499_0_1_2"/>
<keyword evidence="10" id="KW-0511">Multifunctional enzyme</keyword>
<gene>
    <name evidence="16" type="ORF">Asulf_01979</name>
</gene>
<dbReference type="InterPro" id="IPR029044">
    <property type="entry name" value="Nucleotide-diphossugar_trans"/>
</dbReference>
<evidence type="ECO:0000313" key="16">
    <source>
        <dbReference type="EMBL" id="AGK61945.1"/>
    </source>
</evidence>
<dbReference type="InterPro" id="IPR023915">
    <property type="entry name" value="Bifunctiontional_GlmU_arc-type"/>
</dbReference>
<comment type="catalytic activity">
    <reaction evidence="13">
        <text>N-acetyl-alpha-D-glucosamine 1-phosphate + UTP + H(+) = UDP-N-acetyl-alpha-D-glucosamine + diphosphate</text>
        <dbReference type="Rhea" id="RHEA:13509"/>
        <dbReference type="ChEBI" id="CHEBI:15378"/>
        <dbReference type="ChEBI" id="CHEBI:33019"/>
        <dbReference type="ChEBI" id="CHEBI:46398"/>
        <dbReference type="ChEBI" id="CHEBI:57705"/>
        <dbReference type="ChEBI" id="CHEBI:57776"/>
        <dbReference type="EC" id="2.7.7.23"/>
    </reaction>
</comment>
<dbReference type="EMBL" id="CP005290">
    <property type="protein sequence ID" value="AGK61945.1"/>
    <property type="molecule type" value="Genomic_DNA"/>
</dbReference>
<feature type="domain" description="Nucleotidyl transferase" evidence="14">
    <location>
        <begin position="3"/>
        <end position="225"/>
    </location>
</feature>
<evidence type="ECO:0000256" key="11">
    <source>
        <dbReference type="ARBA" id="ARBA00023315"/>
    </source>
</evidence>
<dbReference type="PANTHER" id="PTHR43584">
    <property type="entry name" value="NUCLEOTIDYL TRANSFERASE"/>
    <property type="match status" value="1"/>
</dbReference>
<dbReference type="PANTHER" id="PTHR43584:SF8">
    <property type="entry name" value="N-ACETYLMURAMATE ALPHA-1-PHOSPHATE URIDYLYLTRANSFERASE"/>
    <property type="match status" value="1"/>
</dbReference>
<proteinExistence type="inferred from homology"/>
<evidence type="ECO:0000256" key="4">
    <source>
        <dbReference type="ARBA" id="ARBA00007947"/>
    </source>
</evidence>
<dbReference type="SUPFAM" id="SSF53448">
    <property type="entry name" value="Nucleotide-diphospho-sugar transferases"/>
    <property type="match status" value="1"/>
</dbReference>
<evidence type="ECO:0000256" key="13">
    <source>
        <dbReference type="ARBA" id="ARBA00048493"/>
    </source>
</evidence>
<sequence>MQAVILSAGEGTRMRPLTYTRPKVMIEVANKPILAHLIEELKKVGVDEVILVVGYYQEKVREYFGKTWNGVRLKYSTQTKQLGTADALRSAEHYIEDDFLMLNGDTIVDAEDLKRIIENEMTIGVNTVDDPENYGVVVVKDGFVEEIIEKPEKPVANTINAGIYHFTRDIFDYIRITPKSVRGEYEITDTINLAIKDGVRFSTAKISGWIDASYPWDLLKINELMLSNIDTEIDGVVEKNVTIKGNVVIGEGSIIKAGTYIEGPVVIGKNCEIGPNCYIRAHTSIGNGCKIGAAVEVKNSIVMNGTKIPHHNYIGDSVIGENCNFGAGTKVANLKLDEKEIEVYTKDKRIKTGRKKLGAIIGDNVKTGINASINAGAMIGNNCFIAPNAYVDGWIDPYTRVF</sequence>
<evidence type="ECO:0000256" key="2">
    <source>
        <dbReference type="ARBA" id="ARBA00005208"/>
    </source>
</evidence>
<organism evidence="16 17">
    <name type="scientific">Archaeoglobus sulfaticallidus PM70-1</name>
    <dbReference type="NCBI Taxonomy" id="387631"/>
    <lineage>
        <taxon>Archaea</taxon>
        <taxon>Methanobacteriati</taxon>
        <taxon>Methanobacteriota</taxon>
        <taxon>Archaeoglobi</taxon>
        <taxon>Archaeoglobales</taxon>
        <taxon>Archaeoglobaceae</taxon>
        <taxon>Archaeoglobus</taxon>
    </lineage>
</organism>
<dbReference type="EC" id="2.7.7.23" evidence="6"/>
<evidence type="ECO:0000259" key="14">
    <source>
        <dbReference type="Pfam" id="PF00483"/>
    </source>
</evidence>
<keyword evidence="9" id="KW-0548">Nucleotidyltransferase</keyword>
<evidence type="ECO:0000256" key="10">
    <source>
        <dbReference type="ARBA" id="ARBA00023268"/>
    </source>
</evidence>
<evidence type="ECO:0000256" key="9">
    <source>
        <dbReference type="ARBA" id="ARBA00022695"/>
    </source>
</evidence>
<dbReference type="GeneID" id="15393613"/>
<keyword evidence="17" id="KW-1185">Reference proteome</keyword>
<dbReference type="CDD" id="cd05636">
    <property type="entry name" value="LbH_G1P_TT_C_like"/>
    <property type="match status" value="1"/>
</dbReference>
<dbReference type="InterPro" id="IPR056729">
    <property type="entry name" value="GMPPB_C"/>
</dbReference>
<dbReference type="InterPro" id="IPR011004">
    <property type="entry name" value="Trimer_LpxA-like_sf"/>
</dbReference>
<comment type="similarity">
    <text evidence="3">In the C-terminal section; belongs to the transferase hexapeptide repeat family.</text>
</comment>
<name>N0BNP1_9EURY</name>
<dbReference type="UniPathway" id="UPA00113">
    <property type="reaction ID" value="UER00532"/>
</dbReference>
<dbReference type="Pfam" id="PF00483">
    <property type="entry name" value="NTP_transferase"/>
    <property type="match status" value="1"/>
</dbReference>
<dbReference type="Gene3D" id="3.90.550.10">
    <property type="entry name" value="Spore Coat Polysaccharide Biosynthesis Protein SpsA, Chain A"/>
    <property type="match status" value="1"/>
</dbReference>
<dbReference type="GO" id="GO:0019134">
    <property type="term" value="F:glucosamine-1-phosphate N-acetyltransferase activity"/>
    <property type="evidence" value="ECO:0007669"/>
    <property type="project" value="UniProtKB-EC"/>
</dbReference>
<evidence type="ECO:0000256" key="6">
    <source>
        <dbReference type="ARBA" id="ARBA00012457"/>
    </source>
</evidence>
<dbReference type="AlphaFoldDB" id="N0BNP1"/>
<feature type="domain" description="Mannose-1-phosphate guanyltransferase C-terminal" evidence="15">
    <location>
        <begin position="261"/>
        <end position="365"/>
    </location>
</feature>
<evidence type="ECO:0000256" key="3">
    <source>
        <dbReference type="ARBA" id="ARBA00007707"/>
    </source>
</evidence>
<dbReference type="GO" id="GO:0006048">
    <property type="term" value="P:UDP-N-acetylglucosamine biosynthetic process"/>
    <property type="evidence" value="ECO:0007669"/>
    <property type="project" value="UniProtKB-UniPathway"/>
</dbReference>
<evidence type="ECO:0000256" key="1">
    <source>
        <dbReference type="ARBA" id="ARBA00005166"/>
    </source>
</evidence>
<keyword evidence="8 16" id="KW-0808">Transferase</keyword>
<accession>N0BNP1</accession>
<comment type="catalytic activity">
    <reaction evidence="12">
        <text>alpha-D-glucosamine 1-phosphate + acetyl-CoA = N-acetyl-alpha-D-glucosamine 1-phosphate + CoA + H(+)</text>
        <dbReference type="Rhea" id="RHEA:13725"/>
        <dbReference type="ChEBI" id="CHEBI:15378"/>
        <dbReference type="ChEBI" id="CHEBI:57287"/>
        <dbReference type="ChEBI" id="CHEBI:57288"/>
        <dbReference type="ChEBI" id="CHEBI:57776"/>
        <dbReference type="ChEBI" id="CHEBI:58516"/>
        <dbReference type="EC" id="2.3.1.157"/>
    </reaction>
</comment>
<dbReference type="STRING" id="387631.Asulf_01979"/>
<dbReference type="OrthoDB" id="15372at2157"/>
<dbReference type="NCBIfam" id="TIGR03992">
    <property type="entry name" value="Arch_glmU"/>
    <property type="match status" value="1"/>
</dbReference>
<keyword evidence="11" id="KW-0012">Acyltransferase</keyword>
<evidence type="ECO:0000256" key="12">
    <source>
        <dbReference type="ARBA" id="ARBA00048247"/>
    </source>
</evidence>
<dbReference type="InterPro" id="IPR050065">
    <property type="entry name" value="GlmU-like"/>
</dbReference>
<dbReference type="RefSeq" id="WP_015591541.1">
    <property type="nucleotide sequence ID" value="NC_021169.1"/>
</dbReference>
<evidence type="ECO:0000256" key="5">
    <source>
        <dbReference type="ARBA" id="ARBA00012225"/>
    </source>
</evidence>
<comment type="similarity">
    <text evidence="4">In the N-terminal section; belongs to the N-acetylglucosamine-1-phosphate uridyltransferase family.</text>
</comment>
<dbReference type="Pfam" id="PF25087">
    <property type="entry name" value="GMPPB_C"/>
    <property type="match status" value="1"/>
</dbReference>
<evidence type="ECO:0000259" key="15">
    <source>
        <dbReference type="Pfam" id="PF25087"/>
    </source>
</evidence>
<dbReference type="eggNOG" id="arCOG00668">
    <property type="taxonomic scope" value="Archaea"/>
</dbReference>
<protein>
    <recommendedName>
        <fullName evidence="7">Bifunctional protein GlmU</fullName>
        <ecNumber evidence="5">2.3.1.157</ecNumber>
        <ecNumber evidence="6">2.7.7.23</ecNumber>
    </recommendedName>
</protein>
<comment type="pathway">
    <text evidence="2">Nucleotide-sugar biosynthesis; UDP-N-acetyl-alpha-D-glucosamine biosynthesis; UDP-N-acetyl-alpha-D-glucosamine from N-acetyl-alpha-D-glucosamine 1-phosphate: step 1/1.</text>
</comment>
<dbReference type="Proteomes" id="UP000013307">
    <property type="component" value="Chromosome"/>
</dbReference>
<dbReference type="KEGG" id="ast:Asulf_01979"/>
<comment type="pathway">
    <text evidence="1">Nucleotide-sugar biosynthesis; UDP-N-acetyl-alpha-D-glucosamine biosynthesis; N-acetyl-alpha-D-glucosamine 1-phosphate from alpha-D-glucosamine 6-phosphate (route II): step 2/2.</text>
</comment>
<reference evidence="16 17" key="1">
    <citation type="journal article" date="2013" name="Genome Announc.">
        <title>Complete Genome Sequence of the Thermophilic and Facultatively Chemolithoautotrophic Sulfate Reducer Archaeoglobus sulfaticallidus Strain PM70-1T.</title>
        <authorList>
            <person name="Stokke R."/>
            <person name="Hocking W.P."/>
            <person name="Steinsbu B.O."/>
            <person name="Steen I.H."/>
        </authorList>
    </citation>
    <scope>NUCLEOTIDE SEQUENCE [LARGE SCALE GENOMIC DNA]</scope>
    <source>
        <strain evidence="16">PM70-1</strain>
    </source>
</reference>